<dbReference type="AlphaFoldDB" id="F7ZFR4"/>
<gene>
    <name evidence="1" type="ordered locus">RLO149_c002230</name>
</gene>
<keyword evidence="2" id="KW-1185">Reference proteome</keyword>
<dbReference type="STRING" id="391595.RLO149_c002230"/>
<dbReference type="Proteomes" id="UP000001353">
    <property type="component" value="Chromosome"/>
</dbReference>
<protein>
    <submittedName>
        <fullName evidence="1">Uncharacterized protein</fullName>
    </submittedName>
</protein>
<evidence type="ECO:0000313" key="2">
    <source>
        <dbReference type="Proteomes" id="UP000001353"/>
    </source>
</evidence>
<evidence type="ECO:0000313" key="1">
    <source>
        <dbReference type="EMBL" id="AEI92254.1"/>
    </source>
</evidence>
<dbReference type="HOGENOM" id="CLU_2993924_0_0_5"/>
<name>F7ZFR4_ROSLO</name>
<reference evidence="1 2" key="1">
    <citation type="journal article" date="2011" name="BMC Genomics">
        <title>Comparative genome analysis and genome-guided physiological analysis of Roseobacter litoralis.</title>
        <authorList>
            <person name="Kalhoefer D."/>
            <person name="Thole S."/>
            <person name="Voget S."/>
            <person name="Lehmann R."/>
            <person name="Liesegang H."/>
            <person name="Wollher A."/>
            <person name="Daniel R."/>
            <person name="Simon M."/>
            <person name="Brinkhoff T."/>
        </authorList>
    </citation>
    <scope>NUCLEOTIDE SEQUENCE [LARGE SCALE GENOMIC DNA]</scope>
    <source>
        <strain evidence="2">ATCC 49566 / DSM 6996 / JCM 21268 / NBRC 15278 / OCh 149</strain>
    </source>
</reference>
<accession>F7ZFR4</accession>
<proteinExistence type="predicted"/>
<sequence length="57" mass="6165">MIGKISPDLSDICRKPRPIYPAHVQKAGWALIAPTDCHTTIDVNFFMPLSGGAGARE</sequence>
<dbReference type="KEGG" id="rli:RLO149_c002230"/>
<dbReference type="EMBL" id="CP002623">
    <property type="protein sequence ID" value="AEI92254.1"/>
    <property type="molecule type" value="Genomic_DNA"/>
</dbReference>
<organism evidence="1 2">
    <name type="scientific">Roseobacter litoralis (strain ATCC 49566 / DSM 6996 / JCM 21268 / NBRC 15278 / OCh 149)</name>
    <dbReference type="NCBI Taxonomy" id="391595"/>
    <lineage>
        <taxon>Bacteria</taxon>
        <taxon>Pseudomonadati</taxon>
        <taxon>Pseudomonadota</taxon>
        <taxon>Alphaproteobacteria</taxon>
        <taxon>Rhodobacterales</taxon>
        <taxon>Roseobacteraceae</taxon>
        <taxon>Roseobacter</taxon>
    </lineage>
</organism>